<name>A0A0F0LF42_9MICO</name>
<feature type="region of interest" description="Disordered" evidence="4">
    <location>
        <begin position="787"/>
        <end position="817"/>
    </location>
</feature>
<dbReference type="AlphaFoldDB" id="A0A0F0LF42"/>
<evidence type="ECO:0000256" key="3">
    <source>
        <dbReference type="PROSITE-ProRule" id="PRU00289"/>
    </source>
</evidence>
<dbReference type="SUPFAM" id="SSF52540">
    <property type="entry name" value="P-loop containing nucleoside triphosphate hydrolases"/>
    <property type="match status" value="2"/>
</dbReference>
<reference evidence="7 8" key="1">
    <citation type="submission" date="2015-02" db="EMBL/GenBank/DDBJ databases">
        <title>Draft genome sequences of ten Microbacterium spp. with emphasis on heavy metal contaminated environments.</title>
        <authorList>
            <person name="Corretto E."/>
        </authorList>
    </citation>
    <scope>NUCLEOTIDE SEQUENCE [LARGE SCALE GENOMIC DNA]</scope>
    <source>
        <strain evidence="7 8">ARN176</strain>
    </source>
</reference>
<dbReference type="GO" id="GO:0005524">
    <property type="term" value="F:ATP binding"/>
    <property type="evidence" value="ECO:0007669"/>
    <property type="project" value="UniProtKB-UniRule"/>
</dbReference>
<dbReference type="InterPro" id="IPR003593">
    <property type="entry name" value="AAA+_ATPase"/>
</dbReference>
<evidence type="ECO:0000256" key="5">
    <source>
        <dbReference type="SAM" id="Phobius"/>
    </source>
</evidence>
<keyword evidence="5" id="KW-0812">Transmembrane</keyword>
<dbReference type="InterPro" id="IPR002543">
    <property type="entry name" value="FtsK_dom"/>
</dbReference>
<feature type="compositionally biased region" description="Basic and acidic residues" evidence="4">
    <location>
        <begin position="889"/>
        <end position="900"/>
    </location>
</feature>
<dbReference type="InterPro" id="IPR027417">
    <property type="entry name" value="P-loop_NTPase"/>
</dbReference>
<evidence type="ECO:0000256" key="1">
    <source>
        <dbReference type="ARBA" id="ARBA00022741"/>
    </source>
</evidence>
<comment type="caution">
    <text evidence="7">The sequence shown here is derived from an EMBL/GenBank/DDBJ whole genome shotgun (WGS) entry which is preliminary data.</text>
</comment>
<dbReference type="Gene3D" id="3.40.50.300">
    <property type="entry name" value="P-loop containing nucleotide triphosphate hydrolases"/>
    <property type="match status" value="2"/>
</dbReference>
<keyword evidence="2 3" id="KW-0067">ATP-binding</keyword>
<gene>
    <name evidence="7" type="primary">eccCa1_2</name>
    <name evidence="7" type="ORF">RS86_03850</name>
</gene>
<dbReference type="SMART" id="SM00382">
    <property type="entry name" value="AAA"/>
    <property type="match status" value="2"/>
</dbReference>
<dbReference type="RefSeq" id="WP_045273861.1">
    <property type="nucleotide sequence ID" value="NZ_JYIX01000040.1"/>
</dbReference>
<keyword evidence="1 3" id="KW-0547">Nucleotide-binding</keyword>
<protein>
    <submittedName>
        <fullName evidence="7">ESX-1 secretion system protein EccCa1</fullName>
    </submittedName>
</protein>
<accession>A0A0F0LF42</accession>
<dbReference type="GO" id="GO:0003677">
    <property type="term" value="F:DNA binding"/>
    <property type="evidence" value="ECO:0007669"/>
    <property type="project" value="InterPro"/>
</dbReference>
<sequence length="991" mass="102685">MDPAETIVLPAVAVAPPRGPLPLLAAIVPVVSGVVLFAVTGSPLSLSFAALGPVMILASFLDGVRQRRRAVRVARADEARAWAQVERVVAEHEATERGRRLRATPDLAACLTDPPTRPVALAETVEIAVGRGEGSSSLRFSGGGERADAFRGRHRRLPGVPVTVLLSAGLCVRGPAPIAAAVARALVLQLCLRHASGAIRLEGDGVAALGLDELPQARLSPHGSGAVHVGAQRTAPFGPRLCLIAAGTSPPVGYHAVLDVAEPGSALLSTPEGTRGCRAEGVSREQAEAIVHRLAREQGEEETIPAAVALRDVLPLTSDGESGGGAGPRPAVAEGLWTGIGRDAAGLVALDLVDDGPHALVTGVTGAGKSELLVSWVAALAAAHSPEQVGFVLADFKGGTAFERLRVLPHVAAVITDLDAAGAERGVRSLRAELRRREGILAGVGARDVAETGGALGRLVIVVDEFAALLQEHPDLAAVFTDIAARGRALGVHLILGTQRATGVIRDALAANCPLRIALRVTDPADSRAMIGSDAAARLPGDTGGRGLAYLLRPQDAAPSAFRVARTGAEDLAELSSRWRSAPRVPSPWQPTLPRRLGRDALPAARPGEIVLGLADEPEQQRQTPRTLRLGEDRGLTVFGGPGSGKSSVLRAAVAQAPDGVLLSSDPEQAWSVIDEIAEGYRLVPTLLAVDDVDRRLAAFPLEYASAWAERLQRVVRLAAEHGTVLLSASRCTGQVAVLADLLPERALLCAPSRAEHLTAGGEPGAYDPDRPPGRARLGGAEVQFVLPEAESREATSPALRRRGATPRAGTPQWEPRAPLVGVVSTVPSRTADALAARFGRAAVQMLGEGGPLVLPGGAGLTGGAAEDGGIRADGGTDIGTAGATACGTDERRGRSAHREREPAGLLVLVGDGDAWQRQFALWQRVVRAGEVVVLAEAARDLRLLAGVRELPPYAAPHAGRAWTIDQDGRPSRVILPAPRGGLSPAARPAA</sequence>
<organism evidence="7 8">
    <name type="scientific">Microbacterium azadirachtae</name>
    <dbReference type="NCBI Taxonomy" id="582680"/>
    <lineage>
        <taxon>Bacteria</taxon>
        <taxon>Bacillati</taxon>
        <taxon>Actinomycetota</taxon>
        <taxon>Actinomycetes</taxon>
        <taxon>Micrococcales</taxon>
        <taxon>Microbacteriaceae</taxon>
        <taxon>Microbacterium</taxon>
    </lineage>
</organism>
<dbReference type="PANTHER" id="PTHR22683:SF1">
    <property type="entry name" value="TYPE VII SECRETION SYSTEM PROTEIN ESSC"/>
    <property type="match status" value="1"/>
</dbReference>
<dbReference type="STRING" id="582680.RS86_03850"/>
<feature type="region of interest" description="Disordered" evidence="4">
    <location>
        <begin position="881"/>
        <end position="900"/>
    </location>
</feature>
<evidence type="ECO:0000256" key="2">
    <source>
        <dbReference type="ARBA" id="ARBA00022840"/>
    </source>
</evidence>
<dbReference type="Proteomes" id="UP000033740">
    <property type="component" value="Unassembled WGS sequence"/>
</dbReference>
<evidence type="ECO:0000259" key="6">
    <source>
        <dbReference type="PROSITE" id="PS50901"/>
    </source>
</evidence>
<feature type="domain" description="FtsK" evidence="6">
    <location>
        <begin position="345"/>
        <end position="528"/>
    </location>
</feature>
<keyword evidence="5" id="KW-1133">Transmembrane helix</keyword>
<evidence type="ECO:0000313" key="8">
    <source>
        <dbReference type="Proteomes" id="UP000033740"/>
    </source>
</evidence>
<dbReference type="PANTHER" id="PTHR22683">
    <property type="entry name" value="SPORULATION PROTEIN RELATED"/>
    <property type="match status" value="1"/>
</dbReference>
<feature type="binding site" evidence="3">
    <location>
        <begin position="363"/>
        <end position="370"/>
    </location>
    <ligand>
        <name>ATP</name>
        <dbReference type="ChEBI" id="CHEBI:30616"/>
    </ligand>
</feature>
<dbReference type="CDD" id="cd01127">
    <property type="entry name" value="TrwB_TraG_TraD_VirD4"/>
    <property type="match status" value="1"/>
</dbReference>
<dbReference type="PATRIC" id="fig|582680.6.peg.3937"/>
<evidence type="ECO:0000313" key="7">
    <source>
        <dbReference type="EMBL" id="KJL30905.1"/>
    </source>
</evidence>
<dbReference type="InterPro" id="IPR050206">
    <property type="entry name" value="FtsK/SpoIIIE/SftA"/>
</dbReference>
<proteinExistence type="predicted"/>
<dbReference type="Pfam" id="PF01580">
    <property type="entry name" value="FtsK_SpoIIIE"/>
    <property type="match status" value="1"/>
</dbReference>
<feature type="transmembrane region" description="Helical" evidence="5">
    <location>
        <begin position="46"/>
        <end position="64"/>
    </location>
</feature>
<keyword evidence="8" id="KW-1185">Reference proteome</keyword>
<feature type="transmembrane region" description="Helical" evidence="5">
    <location>
        <begin position="21"/>
        <end position="40"/>
    </location>
</feature>
<keyword evidence="5" id="KW-0472">Membrane</keyword>
<evidence type="ECO:0000256" key="4">
    <source>
        <dbReference type="SAM" id="MobiDB-lite"/>
    </source>
</evidence>
<dbReference type="PROSITE" id="PS50901">
    <property type="entry name" value="FTSK"/>
    <property type="match status" value="1"/>
</dbReference>
<dbReference type="EMBL" id="JYIX01000040">
    <property type="protein sequence ID" value="KJL30905.1"/>
    <property type="molecule type" value="Genomic_DNA"/>
</dbReference>